<feature type="region of interest" description="Disordered" evidence="1">
    <location>
        <begin position="30"/>
        <end position="80"/>
    </location>
</feature>
<organism evidence="2 3">
    <name type="scientific">Mycoplasma feriruminatoris</name>
    <dbReference type="NCBI Taxonomy" id="1179777"/>
    <lineage>
        <taxon>Bacteria</taxon>
        <taxon>Bacillati</taxon>
        <taxon>Mycoplasmatota</taxon>
        <taxon>Mollicutes</taxon>
        <taxon>Mycoplasmataceae</taxon>
        <taxon>Mycoplasma</taxon>
    </lineage>
</organism>
<reference evidence="2" key="1">
    <citation type="submission" date="2022-11" db="EMBL/GenBank/DDBJ databases">
        <title>Comparative genomic analysis of Mycoplasma feriruminatoris and the Mycoplasma mycoides cluster.</title>
        <authorList>
            <person name="Baby V."/>
            <person name="Ambroset C."/>
            <person name="Gaurivaud P."/>
            <person name="Boury C."/>
            <person name="Guichoux E."/>
            <person name="Lartigue C."/>
            <person name="Tardy F."/>
            <person name="Sirand-Pugnet P."/>
        </authorList>
    </citation>
    <scope>NUCLEOTIDE SEQUENCE</scope>
    <source>
        <strain evidence="2">L15407</strain>
    </source>
</reference>
<gene>
    <name evidence="2" type="ORF">MFERI15407_00182</name>
</gene>
<proteinExistence type="predicted"/>
<dbReference type="PROSITE" id="PS51257">
    <property type="entry name" value="PROKAR_LIPOPROTEIN"/>
    <property type="match status" value="1"/>
</dbReference>
<feature type="compositionally biased region" description="Basic and acidic residues" evidence="1">
    <location>
        <begin position="30"/>
        <end position="57"/>
    </location>
</feature>
<accession>A0AAQ3DPX6</accession>
<dbReference type="InterPro" id="IPR011889">
    <property type="entry name" value="Liste_lipo_26"/>
</dbReference>
<evidence type="ECO:0000313" key="2">
    <source>
        <dbReference type="EMBL" id="WFQ94942.1"/>
    </source>
</evidence>
<evidence type="ECO:0000313" key="3">
    <source>
        <dbReference type="Proteomes" id="UP001178740"/>
    </source>
</evidence>
<dbReference type="EMBL" id="CP113499">
    <property type="protein sequence ID" value="WFQ94942.1"/>
    <property type="molecule type" value="Genomic_DNA"/>
</dbReference>
<dbReference type="Pfam" id="PF03382">
    <property type="entry name" value="DUF285"/>
    <property type="match status" value="1"/>
</dbReference>
<dbReference type="InterPro" id="IPR005046">
    <property type="entry name" value="DUF285"/>
</dbReference>
<dbReference type="AlphaFoldDB" id="A0AAQ3DPX6"/>
<name>A0AAQ3DPX6_9MOLU</name>
<sequence>MKHLLKIISSLTIISTGVLAVSCTRRIDNNKVSNKDKNNNNESKKDKENKSMNKNDNSEIMPQDDPRYSESNEDPSASHPKVEIYVSEEEKQEVINALKKVFKEQEEAFGSFHTYGEVLDQIKVYLNDNKIKHLDHLRLTNKDDKNKKLVVDNNGNLNKVKISFFDKEAIFTPKKVLQDEVIDKYDSTKSQLIQIGYKYQELLKNVKIKQIHKKTKKVPFHLPLKITSLDNAFRGSEAIHIENLDKWKTTNVRYLTETFSEAINFDQDINDWDVSNVFDMTQMFAGAKKFNKSLNSWNTANTKTMYGMFWDAENFNGDISKWSVKKVEDMSSMFSGATNFNQDLSKWDTSNVESMEGMFSNTKSFNSDISGWNVSSVTSMKQMFQDSKGFRHSLSSWKPIKVTIANDFRKGSETNIPDQNLPKFSEKVLKTLKI</sequence>
<evidence type="ECO:0000256" key="1">
    <source>
        <dbReference type="SAM" id="MobiDB-lite"/>
    </source>
</evidence>
<dbReference type="RefSeq" id="WP_278300421.1">
    <property type="nucleotide sequence ID" value="NZ_CP113499.1"/>
</dbReference>
<protein>
    <submittedName>
        <fullName evidence="2">BspA family leucine-rich repeat surface protein</fullName>
    </submittedName>
</protein>
<dbReference type="NCBIfam" id="TIGR02167">
    <property type="entry name" value="Liste_lipo_26"/>
    <property type="match status" value="2"/>
</dbReference>
<dbReference type="Proteomes" id="UP001178740">
    <property type="component" value="Chromosome"/>
</dbReference>